<dbReference type="AlphaFoldDB" id="A0A645H3D4"/>
<proteinExistence type="predicted"/>
<dbReference type="EC" id="4.3.2.1" evidence="2"/>
<dbReference type="GO" id="GO:0004056">
    <property type="term" value="F:argininosuccinate lyase activity"/>
    <property type="evidence" value="ECO:0007669"/>
    <property type="project" value="UniProtKB-EC"/>
</dbReference>
<protein>
    <submittedName>
        <fullName evidence="2">Argininosuccinate lyase</fullName>
        <ecNumber evidence="2">4.3.2.1</ecNumber>
    </submittedName>
</protein>
<accession>A0A645H3D4</accession>
<feature type="domain" description="Argininosuccinate lyase C-terminal" evidence="1">
    <location>
        <begin position="1"/>
        <end position="53"/>
    </location>
</feature>
<dbReference type="EMBL" id="VSSQ01084564">
    <property type="protein sequence ID" value="MPN32509.1"/>
    <property type="molecule type" value="Genomic_DNA"/>
</dbReference>
<reference evidence="2" key="1">
    <citation type="submission" date="2019-08" db="EMBL/GenBank/DDBJ databases">
        <authorList>
            <person name="Kucharzyk K."/>
            <person name="Murdoch R.W."/>
            <person name="Higgins S."/>
            <person name="Loffler F."/>
        </authorList>
    </citation>
    <scope>NUCLEOTIDE SEQUENCE</scope>
</reference>
<comment type="caution">
    <text evidence="2">The sequence shown here is derived from an EMBL/GenBank/DDBJ whole genome shotgun (WGS) entry which is preliminary data.</text>
</comment>
<evidence type="ECO:0000313" key="2">
    <source>
        <dbReference type="EMBL" id="MPN32509.1"/>
    </source>
</evidence>
<organism evidence="2">
    <name type="scientific">bioreactor metagenome</name>
    <dbReference type="NCBI Taxonomy" id="1076179"/>
    <lineage>
        <taxon>unclassified sequences</taxon>
        <taxon>metagenomes</taxon>
        <taxon>ecological metagenomes</taxon>
    </lineage>
</organism>
<dbReference type="InterPro" id="IPR008948">
    <property type="entry name" value="L-Aspartase-like"/>
</dbReference>
<dbReference type="InterPro" id="IPR029419">
    <property type="entry name" value="Arg_succ_lyase_C"/>
</dbReference>
<gene>
    <name evidence="2" type="primary">argH_46</name>
    <name evidence="2" type="ORF">SDC9_179988</name>
</gene>
<dbReference type="SUPFAM" id="SSF48557">
    <property type="entry name" value="L-aspartase-like"/>
    <property type="match status" value="1"/>
</dbReference>
<sequence length="63" mass="7474">MAFRDAHKVIGEIVLYCEKENRAIEELTLDQLKGFSELFIEDVYDFIDYENTLKRGTKMEIIK</sequence>
<dbReference type="Pfam" id="PF14698">
    <property type="entry name" value="ASL_C2"/>
    <property type="match status" value="1"/>
</dbReference>
<dbReference type="Gene3D" id="1.10.40.30">
    <property type="entry name" value="Fumarase/aspartase (C-terminal domain)"/>
    <property type="match status" value="1"/>
</dbReference>
<keyword evidence="2" id="KW-0456">Lyase</keyword>
<evidence type="ECO:0000259" key="1">
    <source>
        <dbReference type="Pfam" id="PF14698"/>
    </source>
</evidence>
<name>A0A645H3D4_9ZZZZ</name>